<comment type="caution">
    <text evidence="1">The sequence shown here is derived from an EMBL/GenBank/DDBJ whole genome shotgun (WGS) entry which is preliminary data.</text>
</comment>
<dbReference type="Proteomes" id="UP000633814">
    <property type="component" value="Unassembled WGS sequence"/>
</dbReference>
<evidence type="ECO:0000313" key="2">
    <source>
        <dbReference type="Proteomes" id="UP000633814"/>
    </source>
</evidence>
<organism evidence="1 2">
    <name type="scientific">Alishewanella maricola</name>
    <dbReference type="NCBI Taxonomy" id="2795740"/>
    <lineage>
        <taxon>Bacteria</taxon>
        <taxon>Pseudomonadati</taxon>
        <taxon>Pseudomonadota</taxon>
        <taxon>Gammaproteobacteria</taxon>
        <taxon>Alteromonadales</taxon>
        <taxon>Alteromonadaceae</taxon>
        <taxon>Alishewanella</taxon>
    </lineage>
</organism>
<dbReference type="Pfam" id="PF16266">
    <property type="entry name" value="DUF4919"/>
    <property type="match status" value="1"/>
</dbReference>
<evidence type="ECO:0000313" key="1">
    <source>
        <dbReference type="EMBL" id="MCB5227622.1"/>
    </source>
</evidence>
<sequence>MLQIVGCSQVSTYPLDPLQQQRLAQANLQYKSLIADIEQSPDPARLATLRKHYISTSFYQPHTMTERVLSTAMFDAIKQQQWQDCLLQSDKILKTNYISLNGHYGAMLCHLESQQQTQGEYHQEVLDSLMAAIWQSGDGKSTASAFQATSTTELYTFIQMHGFDIQAQALLWQDDTPYDVMTIVNPRDGTEFVWYFDISAQMLRSKSTAGL</sequence>
<dbReference type="EMBL" id="JAEINI020000008">
    <property type="protein sequence ID" value="MCB5227622.1"/>
    <property type="molecule type" value="Genomic_DNA"/>
</dbReference>
<dbReference type="InterPro" id="IPR032578">
    <property type="entry name" value="DUF4919"/>
</dbReference>
<proteinExistence type="predicted"/>
<reference evidence="1 2" key="1">
    <citation type="submission" date="2021-10" db="EMBL/GenBank/DDBJ databases">
        <title>Alishewanella koreense sp. nov. isolated from seawater of southwestern coast in South Korea and the proposal for the reclassification of Rheinheimera perlucida and Rheinheimera tuosuensis as Arsukibacterium perlucida and Arsukibacterium tuosuensis.</title>
        <authorList>
            <person name="Kim K.H."/>
            <person name="Ruan W."/>
            <person name="Kim K.R."/>
            <person name="Baek J.H."/>
            <person name="Jeon C.O."/>
        </authorList>
    </citation>
    <scope>NUCLEOTIDE SEQUENCE [LARGE SCALE GENOMIC DNA]</scope>
    <source>
        <strain evidence="1 2">16-MA</strain>
    </source>
</reference>
<protein>
    <submittedName>
        <fullName evidence="1">DUF4919 domain-containing protein</fullName>
    </submittedName>
</protein>
<accession>A0ABS8C5N1</accession>
<keyword evidence="2" id="KW-1185">Reference proteome</keyword>
<dbReference type="RefSeq" id="WP_226751683.1">
    <property type="nucleotide sequence ID" value="NZ_JAEINI020000008.1"/>
</dbReference>
<gene>
    <name evidence="1" type="ORF">JAO78_012445</name>
</gene>
<name>A0ABS8C5N1_9ALTE</name>